<dbReference type="Proteomes" id="UP000070258">
    <property type="component" value="Unassembled WGS sequence"/>
</dbReference>
<evidence type="ECO:0000313" key="7">
    <source>
        <dbReference type="Proteomes" id="UP000070258"/>
    </source>
</evidence>
<dbReference type="InterPro" id="IPR011711">
    <property type="entry name" value="GntR_C"/>
</dbReference>
<reference evidence="5 8" key="2">
    <citation type="submission" date="2016-02" db="EMBL/GenBank/DDBJ databases">
        <authorList>
            <person name="Teng J.L."/>
            <person name="Tang Y."/>
            <person name="Huang Y."/>
            <person name="Guo F."/>
            <person name="Wei W."/>
            <person name="Chen J.H."/>
            <person name="Wong S.Y."/>
            <person name="Lau S.K."/>
            <person name="Woo P.C."/>
        </authorList>
    </citation>
    <scope>NUCLEOTIDE SEQUENCE [LARGE SCALE GENOMIC DNA]</scope>
    <source>
        <strain evidence="5 8">JCM 13375</strain>
    </source>
</reference>
<keyword evidence="8" id="KW-1185">Reference proteome</keyword>
<reference evidence="7" key="1">
    <citation type="submission" date="2016-02" db="EMBL/GenBank/DDBJ databases">
        <authorList>
            <person name="Wen L."/>
            <person name="He K."/>
            <person name="Yang H."/>
        </authorList>
    </citation>
    <scope>NUCLEOTIDE SEQUENCE [LARGE SCALE GENOMIC DNA]</scope>
    <source>
        <strain evidence="7">JCM 15929</strain>
    </source>
</reference>
<dbReference type="InterPro" id="IPR036388">
    <property type="entry name" value="WH-like_DNA-bd_sf"/>
</dbReference>
<dbReference type="SMART" id="SM00345">
    <property type="entry name" value="HTH_GNTR"/>
    <property type="match status" value="1"/>
</dbReference>
<dbReference type="SUPFAM" id="SSF46785">
    <property type="entry name" value="Winged helix' DNA-binding domain"/>
    <property type="match status" value="1"/>
</dbReference>
<dbReference type="OrthoDB" id="5450856at2"/>
<dbReference type="RefSeq" id="WP_068569949.1">
    <property type="nucleotide sequence ID" value="NZ_LSRE01000001.1"/>
</dbReference>
<dbReference type="PANTHER" id="PTHR43537:SF47">
    <property type="entry name" value="REGULATORY PROTEIN GNTR HTH"/>
    <property type="match status" value="1"/>
</dbReference>
<dbReference type="EMBL" id="LSRE01000001">
    <property type="protein sequence ID" value="KXP01616.1"/>
    <property type="molecule type" value="Genomic_DNA"/>
</dbReference>
<keyword evidence="3" id="KW-0804">Transcription</keyword>
<dbReference type="GO" id="GO:0003700">
    <property type="term" value="F:DNA-binding transcription factor activity"/>
    <property type="evidence" value="ECO:0007669"/>
    <property type="project" value="InterPro"/>
</dbReference>
<evidence type="ECO:0000256" key="1">
    <source>
        <dbReference type="ARBA" id="ARBA00023015"/>
    </source>
</evidence>
<comment type="caution">
    <text evidence="6">The sequence shown here is derived from an EMBL/GenBank/DDBJ whole genome shotgun (WGS) entry which is preliminary data.</text>
</comment>
<evidence type="ECO:0000313" key="8">
    <source>
        <dbReference type="Proteomes" id="UP000070409"/>
    </source>
</evidence>
<dbReference type="PROSITE" id="PS50949">
    <property type="entry name" value="HTH_GNTR"/>
    <property type="match status" value="1"/>
</dbReference>
<dbReference type="GO" id="GO:0003677">
    <property type="term" value="F:DNA binding"/>
    <property type="evidence" value="ECO:0007669"/>
    <property type="project" value="UniProtKB-KW"/>
</dbReference>
<dbReference type="PRINTS" id="PR00035">
    <property type="entry name" value="HTHGNTR"/>
</dbReference>
<dbReference type="SUPFAM" id="SSF48008">
    <property type="entry name" value="GntR ligand-binding domain-like"/>
    <property type="match status" value="1"/>
</dbReference>
<dbReference type="AlphaFoldDB" id="A0A138AXT9"/>
<feature type="domain" description="HTH gntR-type" evidence="4">
    <location>
        <begin position="7"/>
        <end position="75"/>
    </location>
</feature>
<organism evidence="6 7">
    <name type="scientific">Tsukamurella pseudospumae</name>
    <dbReference type="NCBI Taxonomy" id="239498"/>
    <lineage>
        <taxon>Bacteria</taxon>
        <taxon>Bacillati</taxon>
        <taxon>Actinomycetota</taxon>
        <taxon>Actinomycetes</taxon>
        <taxon>Mycobacteriales</taxon>
        <taxon>Tsukamurellaceae</taxon>
        <taxon>Tsukamurella</taxon>
    </lineage>
</organism>
<dbReference type="SMART" id="SM00895">
    <property type="entry name" value="FCD"/>
    <property type="match status" value="1"/>
</dbReference>
<dbReference type="STRING" id="239498.AXK60_03935"/>
<evidence type="ECO:0000259" key="4">
    <source>
        <dbReference type="PROSITE" id="PS50949"/>
    </source>
</evidence>
<evidence type="ECO:0000313" key="5">
    <source>
        <dbReference type="EMBL" id="KXP01616.1"/>
    </source>
</evidence>
<dbReference type="InterPro" id="IPR036390">
    <property type="entry name" value="WH_DNA-bd_sf"/>
</dbReference>
<dbReference type="InterPro" id="IPR000524">
    <property type="entry name" value="Tscrpt_reg_HTH_GntR"/>
</dbReference>
<keyword evidence="1" id="KW-0805">Transcription regulation</keyword>
<evidence type="ECO:0000256" key="2">
    <source>
        <dbReference type="ARBA" id="ARBA00023125"/>
    </source>
</evidence>
<protein>
    <submittedName>
        <fullName evidence="6">GntR family transcriptional regulator</fullName>
    </submittedName>
</protein>
<proteinExistence type="predicted"/>
<dbReference type="Pfam" id="PF00392">
    <property type="entry name" value="GntR"/>
    <property type="match status" value="1"/>
</dbReference>
<dbReference type="Gene3D" id="1.10.10.10">
    <property type="entry name" value="Winged helix-like DNA-binding domain superfamily/Winged helix DNA-binding domain"/>
    <property type="match status" value="1"/>
</dbReference>
<dbReference type="InterPro" id="IPR008920">
    <property type="entry name" value="TF_FadR/GntR_C"/>
</dbReference>
<keyword evidence="2" id="KW-0238">DNA-binding</keyword>
<name>A0A138AXT9_9ACTN</name>
<dbReference type="EMBL" id="LSRF01000001">
    <property type="protein sequence ID" value="KXP15260.1"/>
    <property type="molecule type" value="Genomic_DNA"/>
</dbReference>
<evidence type="ECO:0000256" key="3">
    <source>
        <dbReference type="ARBA" id="ARBA00023163"/>
    </source>
</evidence>
<sequence length="225" mass="24598">MQPVRRQTLIAQVTEQLRGEIASGRWPVGGRIPTETELRELTGTARNTVREAVQALVHAGMLERRQGSGTYVLSACATSTLGDYFSAARDTDLLELREALEVTAAGLAAERRDEDDVVELRRLLEERNRMWSPDQVAPGSERAAIVADLAMHRGVVAASHNAIYLEFYDSLVPVLQEHLQEFPVGSATSYECAHIAVIDAVAAGDAPAARAAARELLAEVRLRER</sequence>
<dbReference type="Gene3D" id="1.20.120.530">
    <property type="entry name" value="GntR ligand-binding domain-like"/>
    <property type="match status" value="1"/>
</dbReference>
<gene>
    <name evidence="6" type="ORF">AXK60_03935</name>
    <name evidence="5" type="ORF">AXK61_00315</name>
</gene>
<dbReference type="Pfam" id="PF07729">
    <property type="entry name" value="FCD"/>
    <property type="match status" value="1"/>
</dbReference>
<reference evidence="6" key="3">
    <citation type="submission" date="2016-02" db="EMBL/GenBank/DDBJ databases">
        <authorList>
            <person name="Teng J.L."/>
            <person name="Yang Y."/>
            <person name="Huang Y."/>
            <person name="Guo F."/>
            <person name="Wei W."/>
            <person name="Chen J.H."/>
            <person name="Wong S.Y."/>
            <person name="Lau S.K."/>
            <person name="Woo P.C."/>
        </authorList>
    </citation>
    <scope>NUCLEOTIDE SEQUENCE</scope>
    <source>
        <strain evidence="6">JCM 15929</strain>
    </source>
</reference>
<dbReference type="Proteomes" id="UP000070409">
    <property type="component" value="Unassembled WGS sequence"/>
</dbReference>
<accession>A0A138AXT9</accession>
<dbReference type="CDD" id="cd07377">
    <property type="entry name" value="WHTH_GntR"/>
    <property type="match status" value="1"/>
</dbReference>
<evidence type="ECO:0000313" key="6">
    <source>
        <dbReference type="EMBL" id="KXP15260.1"/>
    </source>
</evidence>
<dbReference type="PANTHER" id="PTHR43537">
    <property type="entry name" value="TRANSCRIPTIONAL REGULATOR, GNTR FAMILY"/>
    <property type="match status" value="1"/>
</dbReference>